<evidence type="ECO:0000313" key="3">
    <source>
        <dbReference type="EMBL" id="KAJ3602058.1"/>
    </source>
</evidence>
<dbReference type="GO" id="GO:0032933">
    <property type="term" value="P:SREBP signaling pathway"/>
    <property type="evidence" value="ECO:0007669"/>
    <property type="project" value="TreeGrafter"/>
</dbReference>
<evidence type="ECO:0000313" key="4">
    <source>
        <dbReference type="Proteomes" id="UP001148018"/>
    </source>
</evidence>
<reference evidence="3" key="1">
    <citation type="submission" date="2022-07" db="EMBL/GenBank/DDBJ databases">
        <title>Chromosome-level genome of Muraenolepis orangiensis.</title>
        <authorList>
            <person name="Kim J."/>
        </authorList>
    </citation>
    <scope>NUCLEOTIDE SEQUENCE</scope>
    <source>
        <strain evidence="3">KU_S4_2022</strain>
        <tissue evidence="3">Muscle</tissue>
    </source>
</reference>
<comment type="caution">
    <text evidence="3">The sequence shown here is derived from an EMBL/GenBank/DDBJ whole genome shotgun (WGS) entry which is preliminary data.</text>
</comment>
<dbReference type="OrthoDB" id="8949947at2759"/>
<dbReference type="SUPFAM" id="SSF48065">
    <property type="entry name" value="DBL homology domain (DH-domain)"/>
    <property type="match status" value="1"/>
</dbReference>
<protein>
    <recommendedName>
        <fullName evidence="2">DH domain-containing protein</fullName>
    </recommendedName>
</protein>
<accession>A0A9Q0EAK3</accession>
<dbReference type="InterPro" id="IPR039919">
    <property type="entry name" value="ARHGEF10/ARHGEF17"/>
</dbReference>
<dbReference type="Gene3D" id="1.20.900.10">
    <property type="entry name" value="Dbl homology (DH) domain"/>
    <property type="match status" value="1"/>
</dbReference>
<dbReference type="PANTHER" id="PTHR12877:SF16">
    <property type="entry name" value="RHO GUANINE NUCLEOTIDE EXCHANGE FACTOR 10-LIKE PROTEIN"/>
    <property type="match status" value="1"/>
</dbReference>
<proteinExistence type="predicted"/>
<dbReference type="GO" id="GO:0005085">
    <property type="term" value="F:guanyl-nucleotide exchange factor activity"/>
    <property type="evidence" value="ECO:0007669"/>
    <property type="project" value="UniProtKB-KW"/>
</dbReference>
<keyword evidence="4" id="KW-1185">Reference proteome</keyword>
<dbReference type="PANTHER" id="PTHR12877">
    <property type="entry name" value="RHO GUANINE NUCLEOTIDE EXCHANGE FACTOR"/>
    <property type="match status" value="1"/>
</dbReference>
<dbReference type="GO" id="GO:0051496">
    <property type="term" value="P:positive regulation of stress fiber assembly"/>
    <property type="evidence" value="ECO:0007669"/>
    <property type="project" value="TreeGrafter"/>
</dbReference>
<dbReference type="Proteomes" id="UP001148018">
    <property type="component" value="Unassembled WGS sequence"/>
</dbReference>
<dbReference type="AlphaFoldDB" id="A0A9Q0EAK3"/>
<feature type="domain" description="DH" evidence="2">
    <location>
        <begin position="22"/>
        <end position="87"/>
    </location>
</feature>
<dbReference type="InterPro" id="IPR000219">
    <property type="entry name" value="DH_dom"/>
</dbReference>
<dbReference type="GO" id="GO:0005829">
    <property type="term" value="C:cytosol"/>
    <property type="evidence" value="ECO:0007669"/>
    <property type="project" value="TreeGrafter"/>
</dbReference>
<evidence type="ECO:0000256" key="1">
    <source>
        <dbReference type="ARBA" id="ARBA00022658"/>
    </source>
</evidence>
<gene>
    <name evidence="3" type="ORF">NHX12_029818</name>
</gene>
<dbReference type="GO" id="GO:0030036">
    <property type="term" value="P:actin cytoskeleton organization"/>
    <property type="evidence" value="ECO:0007669"/>
    <property type="project" value="TreeGrafter"/>
</dbReference>
<evidence type="ECO:0000259" key="2">
    <source>
        <dbReference type="Pfam" id="PF00621"/>
    </source>
</evidence>
<dbReference type="Pfam" id="PF00621">
    <property type="entry name" value="RhoGEF"/>
    <property type="match status" value="1"/>
</dbReference>
<sequence length="182" mass="20862">VQQFMKAAKSGTKDGLEKTKIAEYQRPLLEAEPRVLSPRKIRPIFYRLREITQCHSMFQIALASRVAEWDSTEKIGDLFKKQASSIDRITLYGLMVKPIQRFPQFILLLQFHGNRITMASGSLRKHEGKQGGNLNTAVAQEWCLALHRLIRIKEDQLQSGNKCRLRLQPADQTKELEGRGCD</sequence>
<dbReference type="InterPro" id="IPR035899">
    <property type="entry name" value="DBL_dom_sf"/>
</dbReference>
<dbReference type="EMBL" id="JANIIK010000046">
    <property type="protein sequence ID" value="KAJ3602058.1"/>
    <property type="molecule type" value="Genomic_DNA"/>
</dbReference>
<feature type="non-terminal residue" evidence="3">
    <location>
        <position position="1"/>
    </location>
</feature>
<feature type="non-terminal residue" evidence="3">
    <location>
        <position position="182"/>
    </location>
</feature>
<organism evidence="3 4">
    <name type="scientific">Muraenolepis orangiensis</name>
    <name type="common">Patagonian moray cod</name>
    <dbReference type="NCBI Taxonomy" id="630683"/>
    <lineage>
        <taxon>Eukaryota</taxon>
        <taxon>Metazoa</taxon>
        <taxon>Chordata</taxon>
        <taxon>Craniata</taxon>
        <taxon>Vertebrata</taxon>
        <taxon>Euteleostomi</taxon>
        <taxon>Actinopterygii</taxon>
        <taxon>Neopterygii</taxon>
        <taxon>Teleostei</taxon>
        <taxon>Neoteleostei</taxon>
        <taxon>Acanthomorphata</taxon>
        <taxon>Zeiogadaria</taxon>
        <taxon>Gadariae</taxon>
        <taxon>Gadiformes</taxon>
        <taxon>Muraenolepidoidei</taxon>
        <taxon>Muraenolepididae</taxon>
        <taxon>Muraenolepis</taxon>
    </lineage>
</organism>
<name>A0A9Q0EAK3_9TELE</name>
<keyword evidence="1" id="KW-0344">Guanine-nucleotide releasing factor</keyword>